<keyword evidence="3" id="KW-1185">Reference proteome</keyword>
<proteinExistence type="predicted"/>
<dbReference type="Proteomes" id="UP001642360">
    <property type="component" value="Unassembled WGS sequence"/>
</dbReference>
<accession>A0ABC8UKK8</accession>
<dbReference type="AlphaFoldDB" id="A0ABC8UKK8"/>
<organism evidence="2 3">
    <name type="scientific">Ilex paraguariensis</name>
    <name type="common">yerba mate</name>
    <dbReference type="NCBI Taxonomy" id="185542"/>
    <lineage>
        <taxon>Eukaryota</taxon>
        <taxon>Viridiplantae</taxon>
        <taxon>Streptophyta</taxon>
        <taxon>Embryophyta</taxon>
        <taxon>Tracheophyta</taxon>
        <taxon>Spermatophyta</taxon>
        <taxon>Magnoliopsida</taxon>
        <taxon>eudicotyledons</taxon>
        <taxon>Gunneridae</taxon>
        <taxon>Pentapetalae</taxon>
        <taxon>asterids</taxon>
        <taxon>campanulids</taxon>
        <taxon>Aquifoliales</taxon>
        <taxon>Aquifoliaceae</taxon>
        <taxon>Ilex</taxon>
    </lineage>
</organism>
<reference evidence="2 3" key="1">
    <citation type="submission" date="2024-02" db="EMBL/GenBank/DDBJ databases">
        <authorList>
            <person name="Vignale AGUSTIN F."/>
            <person name="Sosa J E."/>
            <person name="Modenutti C."/>
        </authorList>
    </citation>
    <scope>NUCLEOTIDE SEQUENCE [LARGE SCALE GENOMIC DNA]</scope>
</reference>
<evidence type="ECO:0000256" key="1">
    <source>
        <dbReference type="SAM" id="MobiDB-lite"/>
    </source>
</evidence>
<feature type="region of interest" description="Disordered" evidence="1">
    <location>
        <begin position="52"/>
        <end position="82"/>
    </location>
</feature>
<name>A0ABC8UKK8_9AQUA</name>
<dbReference type="EMBL" id="CAUOFW020008074">
    <property type="protein sequence ID" value="CAK9181551.1"/>
    <property type="molecule type" value="Genomic_DNA"/>
</dbReference>
<sequence length="151" mass="16971">MHLSLWKPISHCAALIMYKKNRKGDGSGLTEDGVAKPSILRQLQENKLREALEQASEDGSLAKSQDIDSETPNQDGNLGRSRSLARLNAQKEFLRATALAAERTFCSEESIPDLYEAFSKFLTMYPKFQSTERVDQLRSDEYDHLSDSSAK</sequence>
<protein>
    <submittedName>
        <fullName evidence="2">Uncharacterized protein</fullName>
    </submittedName>
</protein>
<comment type="caution">
    <text evidence="2">The sequence shown here is derived from an EMBL/GenBank/DDBJ whole genome shotgun (WGS) entry which is preliminary data.</text>
</comment>
<gene>
    <name evidence="2" type="ORF">ILEXP_LOCUS51627</name>
</gene>
<feature type="non-terminal residue" evidence="2">
    <location>
        <position position="151"/>
    </location>
</feature>
<evidence type="ECO:0000313" key="2">
    <source>
        <dbReference type="EMBL" id="CAK9181551.1"/>
    </source>
</evidence>
<evidence type="ECO:0000313" key="3">
    <source>
        <dbReference type="Proteomes" id="UP001642360"/>
    </source>
</evidence>